<dbReference type="Gramene" id="Kaladp1129s0053.1.v1.1">
    <property type="protein sequence ID" value="Kaladp1129s0053.1.v1.1.CDS.1"/>
    <property type="gene ID" value="Kaladp1129s0053.v1.1"/>
</dbReference>
<protein>
    <submittedName>
        <fullName evidence="1">Uncharacterized protein</fullName>
    </submittedName>
</protein>
<keyword evidence="2" id="KW-1185">Reference proteome</keyword>
<dbReference type="AlphaFoldDB" id="A0A7N0VM09"/>
<name>A0A7N0VM09_KALFE</name>
<evidence type="ECO:0000313" key="2">
    <source>
        <dbReference type="Proteomes" id="UP000594263"/>
    </source>
</evidence>
<proteinExistence type="predicted"/>
<reference evidence="1" key="1">
    <citation type="submission" date="2021-01" db="UniProtKB">
        <authorList>
            <consortium name="EnsemblPlants"/>
        </authorList>
    </citation>
    <scope>IDENTIFICATION</scope>
</reference>
<evidence type="ECO:0000313" key="1">
    <source>
        <dbReference type="EnsemblPlants" id="Kaladp1129s0053.1.v1.1.CDS.1"/>
    </source>
</evidence>
<dbReference type="Proteomes" id="UP000594263">
    <property type="component" value="Unplaced"/>
</dbReference>
<organism evidence="1 2">
    <name type="scientific">Kalanchoe fedtschenkoi</name>
    <name type="common">Lavender scallops</name>
    <name type="synonym">South American air plant</name>
    <dbReference type="NCBI Taxonomy" id="63787"/>
    <lineage>
        <taxon>Eukaryota</taxon>
        <taxon>Viridiplantae</taxon>
        <taxon>Streptophyta</taxon>
        <taxon>Embryophyta</taxon>
        <taxon>Tracheophyta</taxon>
        <taxon>Spermatophyta</taxon>
        <taxon>Magnoliopsida</taxon>
        <taxon>eudicotyledons</taxon>
        <taxon>Gunneridae</taxon>
        <taxon>Pentapetalae</taxon>
        <taxon>Saxifragales</taxon>
        <taxon>Crassulaceae</taxon>
        <taxon>Kalanchoe</taxon>
    </lineage>
</organism>
<dbReference type="EnsemblPlants" id="Kaladp1129s0053.1.v1.1">
    <property type="protein sequence ID" value="Kaladp1129s0053.1.v1.1.CDS.1"/>
    <property type="gene ID" value="Kaladp1129s0053.v1.1"/>
</dbReference>
<accession>A0A7N0VM09</accession>
<sequence length="64" mass="7457">MSLCFCLVKLKRTSTRYVEPVSIRWNNVSSDRTLIQVLTNSTLIELFPFPLPHQSKQTYQIKSV</sequence>